<name>A0A9W6G7D4_9ACTN</name>
<reference evidence="1" key="1">
    <citation type="submission" date="2022-12" db="EMBL/GenBank/DDBJ databases">
        <title>Reference genome sequencing for broad-spectrum identification of bacterial and archaeal isolates by mass spectrometry.</title>
        <authorList>
            <person name="Sekiguchi Y."/>
            <person name="Tourlousse D.M."/>
        </authorList>
    </citation>
    <scope>NUCLEOTIDE SEQUENCE</scope>
    <source>
        <strain evidence="1">LLR39Z86</strain>
    </source>
</reference>
<evidence type="ECO:0000313" key="1">
    <source>
        <dbReference type="EMBL" id="GLI41856.1"/>
    </source>
</evidence>
<dbReference type="EMBL" id="BSDT01000001">
    <property type="protein sequence ID" value="GLI41856.1"/>
    <property type="molecule type" value="Genomic_DNA"/>
</dbReference>
<comment type="caution">
    <text evidence="1">The sequence shown here is derived from an EMBL/GenBank/DDBJ whole genome shotgun (WGS) entry which is preliminary data.</text>
</comment>
<protein>
    <submittedName>
        <fullName evidence="1">Uncharacterized protein</fullName>
    </submittedName>
</protein>
<dbReference type="Proteomes" id="UP001144313">
    <property type="component" value="Unassembled WGS sequence"/>
</dbReference>
<organism evidence="1 2">
    <name type="scientific">Glycomyces algeriensis</name>
    <dbReference type="NCBI Taxonomy" id="256037"/>
    <lineage>
        <taxon>Bacteria</taxon>
        <taxon>Bacillati</taxon>
        <taxon>Actinomycetota</taxon>
        <taxon>Actinomycetes</taxon>
        <taxon>Glycomycetales</taxon>
        <taxon>Glycomycetaceae</taxon>
        <taxon>Glycomyces</taxon>
    </lineage>
</organism>
<accession>A0A9W6G7D4</accession>
<evidence type="ECO:0000313" key="2">
    <source>
        <dbReference type="Proteomes" id="UP001144313"/>
    </source>
</evidence>
<sequence>MKIAEPSDPLLRGRFTDGRNEFCVRASSIDAPDSFQVFVPGERVDIVMIVSGINTGYLHATWGEVWRTYSPEWKVWLEDTAFKVFYKVTTRPWDSRYCDG</sequence>
<keyword evidence="2" id="KW-1185">Reference proteome</keyword>
<proteinExistence type="predicted"/>
<gene>
    <name evidence="1" type="ORF">GALLR39Z86_17060</name>
</gene>
<dbReference type="AlphaFoldDB" id="A0A9W6G7D4"/>
<dbReference type="RefSeq" id="WP_270115182.1">
    <property type="nucleotide sequence ID" value="NZ_BAAAOL010000003.1"/>
</dbReference>